<keyword evidence="2" id="KW-0472">Membrane</keyword>
<evidence type="ECO:0000313" key="4">
    <source>
        <dbReference type="EMBL" id="CAH1103277.1"/>
    </source>
</evidence>
<gene>
    <name evidence="4" type="ORF">PSYICH_LOCUS4265</name>
</gene>
<proteinExistence type="predicted"/>
<feature type="signal peptide" evidence="3">
    <location>
        <begin position="1"/>
        <end position="16"/>
    </location>
</feature>
<dbReference type="EMBL" id="OV651826">
    <property type="protein sequence ID" value="CAH1103277.1"/>
    <property type="molecule type" value="Genomic_DNA"/>
</dbReference>
<feature type="chain" id="PRO_5040478139" evidence="3">
    <location>
        <begin position="17"/>
        <end position="504"/>
    </location>
</feature>
<feature type="compositionally biased region" description="Polar residues" evidence="1">
    <location>
        <begin position="172"/>
        <end position="207"/>
    </location>
</feature>
<feature type="region of interest" description="Disordered" evidence="1">
    <location>
        <begin position="108"/>
        <end position="338"/>
    </location>
</feature>
<evidence type="ECO:0000256" key="2">
    <source>
        <dbReference type="SAM" id="Phobius"/>
    </source>
</evidence>
<reference evidence="4" key="1">
    <citation type="submission" date="2022-01" db="EMBL/GenBank/DDBJ databases">
        <authorList>
            <person name="King R."/>
        </authorList>
    </citation>
    <scope>NUCLEOTIDE SEQUENCE</scope>
</reference>
<feature type="compositionally biased region" description="Pro residues" evidence="1">
    <location>
        <begin position="111"/>
        <end position="146"/>
    </location>
</feature>
<sequence length="504" mass="56740">MFRFIVILTLFLLTNALSTDHNNSSVLISKYAKVVRWGANSTNQETGRSNGAQSIWTPRSSSASNSKNQVVYQYPVYRKVDEEESEKIPGIGEVIQDRFQVRPYFGYGKIPPNPTPSAAPIRQAPPPAPTVPNVPLPSRQAPPPSPAIVNFPAPNASPPSLPSLIRPAAFNTGGTPSAPQVPSNLYDSPFTSYNPPPSDQNGDSNQDAYPPNSPISDSTNGDSSSPGVDSYADIPVSNDGPYQYQSKPAASSPKPMMQSQKDNKPQYGSYYDDIEMGQNSDNMHSDRKPSMDSNSHGDNGRPNHPPKSIDDVYYPPDFPKEQIPHDQNTDDMAAPDITNGDMTMDLVPPSHGHDFPKYLYDSPHYDHHVYEEVHHTTTAAPEKKRVSTTNYSYYYLGRKLWYIPLYFSIYFMLYVTALIIKSIARHKVTYRNDWITANSRSARDLTFDHMETIDNIHRNISVALDRAGKLYSDLSIQRRRREEEEEEEEKEEEEKEKEEEEEEE</sequence>
<feature type="compositionally biased region" description="Polar residues" evidence="1">
    <location>
        <begin position="214"/>
        <end position="227"/>
    </location>
</feature>
<dbReference type="Proteomes" id="UP001153636">
    <property type="component" value="Chromosome 14"/>
</dbReference>
<keyword evidence="3" id="KW-0732">Signal</keyword>
<feature type="region of interest" description="Disordered" evidence="1">
    <location>
        <begin position="42"/>
        <end position="63"/>
    </location>
</feature>
<keyword evidence="2" id="KW-0812">Transmembrane</keyword>
<keyword evidence="5" id="KW-1185">Reference proteome</keyword>
<accession>A0A9P0CRC2</accession>
<dbReference type="OrthoDB" id="8194095at2759"/>
<dbReference type="AlphaFoldDB" id="A0A9P0CRC2"/>
<keyword evidence="2" id="KW-1133">Transmembrane helix</keyword>
<name>A0A9P0CRC2_9CUCU</name>
<feature type="compositionally biased region" description="Acidic residues" evidence="1">
    <location>
        <begin position="483"/>
        <end position="504"/>
    </location>
</feature>
<evidence type="ECO:0000256" key="1">
    <source>
        <dbReference type="SAM" id="MobiDB-lite"/>
    </source>
</evidence>
<feature type="compositionally biased region" description="Basic and acidic residues" evidence="1">
    <location>
        <begin position="318"/>
        <end position="328"/>
    </location>
</feature>
<protein>
    <submittedName>
        <fullName evidence="4">Uncharacterized protein</fullName>
    </submittedName>
</protein>
<evidence type="ECO:0000313" key="5">
    <source>
        <dbReference type="Proteomes" id="UP001153636"/>
    </source>
</evidence>
<organism evidence="4 5">
    <name type="scientific">Psylliodes chrysocephalus</name>
    <dbReference type="NCBI Taxonomy" id="3402493"/>
    <lineage>
        <taxon>Eukaryota</taxon>
        <taxon>Metazoa</taxon>
        <taxon>Ecdysozoa</taxon>
        <taxon>Arthropoda</taxon>
        <taxon>Hexapoda</taxon>
        <taxon>Insecta</taxon>
        <taxon>Pterygota</taxon>
        <taxon>Neoptera</taxon>
        <taxon>Endopterygota</taxon>
        <taxon>Coleoptera</taxon>
        <taxon>Polyphaga</taxon>
        <taxon>Cucujiformia</taxon>
        <taxon>Chrysomeloidea</taxon>
        <taxon>Chrysomelidae</taxon>
        <taxon>Galerucinae</taxon>
        <taxon>Alticini</taxon>
        <taxon>Psylliodes</taxon>
    </lineage>
</organism>
<feature type="transmembrane region" description="Helical" evidence="2">
    <location>
        <begin position="400"/>
        <end position="420"/>
    </location>
</feature>
<feature type="region of interest" description="Disordered" evidence="1">
    <location>
        <begin position="477"/>
        <end position="504"/>
    </location>
</feature>
<evidence type="ECO:0000256" key="3">
    <source>
        <dbReference type="SAM" id="SignalP"/>
    </source>
</evidence>